<evidence type="ECO:0000256" key="1">
    <source>
        <dbReference type="ARBA" id="ARBA00022475"/>
    </source>
</evidence>
<comment type="subcellular location">
    <subcellularLocation>
        <location evidence="7">Cell membrane</location>
        <topology evidence="7">Single-pass membrane protein</topology>
    </subcellularLocation>
</comment>
<evidence type="ECO:0000313" key="8">
    <source>
        <dbReference type="EMBL" id="RDI44085.1"/>
    </source>
</evidence>
<evidence type="ECO:0000256" key="7">
    <source>
        <dbReference type="HAMAP-Rule" id="MF_02065"/>
    </source>
</evidence>
<dbReference type="GO" id="GO:0071555">
    <property type="term" value="P:cell wall organization"/>
    <property type="evidence" value="ECO:0007669"/>
    <property type="project" value="UniProtKB-KW"/>
</dbReference>
<name>A0A370GK60_9BACI</name>
<feature type="site" description="Important for catalytic activity" evidence="7">
    <location>
        <position position="265"/>
    </location>
</feature>
<dbReference type="HAMAP" id="MF_02065">
    <property type="entry name" value="MltG"/>
    <property type="match status" value="1"/>
</dbReference>
<evidence type="ECO:0000256" key="5">
    <source>
        <dbReference type="ARBA" id="ARBA00023239"/>
    </source>
</evidence>
<dbReference type="CDD" id="cd08010">
    <property type="entry name" value="MltG_like"/>
    <property type="match status" value="1"/>
</dbReference>
<comment type="caution">
    <text evidence="8">The sequence shown here is derived from an EMBL/GenBank/DDBJ whole genome shotgun (WGS) entry which is preliminary data.</text>
</comment>
<dbReference type="EC" id="4.2.2.29" evidence="7"/>
<keyword evidence="4 7" id="KW-0472">Membrane</keyword>
<comment type="catalytic activity">
    <reaction evidence="7">
        <text>a peptidoglycan chain = a peptidoglycan chain with N-acetyl-1,6-anhydromuramyl-[peptide] at the reducing end + a peptidoglycan chain with N-acetylglucosamine at the non-reducing end.</text>
        <dbReference type="EC" id="4.2.2.29"/>
    </reaction>
</comment>
<gene>
    <name evidence="7" type="primary">mltG</name>
    <name evidence="8" type="ORF">DFR59_103148</name>
</gene>
<keyword evidence="1 7" id="KW-1003">Cell membrane</keyword>
<evidence type="ECO:0000256" key="6">
    <source>
        <dbReference type="ARBA" id="ARBA00023316"/>
    </source>
</evidence>
<keyword evidence="9" id="KW-1185">Reference proteome</keyword>
<feature type="transmembrane region" description="Helical" evidence="7">
    <location>
        <begin position="33"/>
        <end position="56"/>
    </location>
</feature>
<dbReference type="Gene3D" id="3.30.160.60">
    <property type="entry name" value="Classic Zinc Finger"/>
    <property type="match status" value="1"/>
</dbReference>
<proteinExistence type="inferred from homology"/>
<dbReference type="InterPro" id="IPR003770">
    <property type="entry name" value="MLTG-like"/>
</dbReference>
<accession>A0A370GK60</accession>
<dbReference type="NCBIfam" id="TIGR00247">
    <property type="entry name" value="endolytic transglycosylase MltG"/>
    <property type="match status" value="1"/>
</dbReference>
<dbReference type="OrthoDB" id="9814591at2"/>
<dbReference type="RefSeq" id="WP_114744970.1">
    <property type="nucleotide sequence ID" value="NZ_QQAY01000003.1"/>
</dbReference>
<keyword evidence="5 7" id="KW-0456">Lyase</keyword>
<evidence type="ECO:0000256" key="3">
    <source>
        <dbReference type="ARBA" id="ARBA00022989"/>
    </source>
</evidence>
<dbReference type="EMBL" id="QQAY01000003">
    <property type="protein sequence ID" value="RDI44085.1"/>
    <property type="molecule type" value="Genomic_DNA"/>
</dbReference>
<evidence type="ECO:0000256" key="2">
    <source>
        <dbReference type="ARBA" id="ARBA00022692"/>
    </source>
</evidence>
<protein>
    <recommendedName>
        <fullName evidence="7">Endolytic murein transglycosylase</fullName>
        <ecNumber evidence="7">4.2.2.29</ecNumber>
    </recommendedName>
    <alternativeName>
        <fullName evidence="7">Peptidoglycan lytic transglycosylase</fullName>
    </alternativeName>
    <alternativeName>
        <fullName evidence="7">Peptidoglycan polymerization terminase</fullName>
    </alternativeName>
</protein>
<evidence type="ECO:0000313" key="9">
    <source>
        <dbReference type="Proteomes" id="UP000255326"/>
    </source>
</evidence>
<dbReference type="GO" id="GO:0008932">
    <property type="term" value="F:lytic endotransglycosylase activity"/>
    <property type="evidence" value="ECO:0007669"/>
    <property type="project" value="UniProtKB-UniRule"/>
</dbReference>
<dbReference type="AlphaFoldDB" id="A0A370GK60"/>
<comment type="function">
    <text evidence="7">Functions as a peptidoglycan terminase that cleaves nascent peptidoglycan strands endolytically to terminate their elongation.</text>
</comment>
<keyword evidence="6 7" id="KW-0961">Cell wall biogenesis/degradation</keyword>
<keyword evidence="2 7" id="KW-0812">Transmembrane</keyword>
<dbReference type="PANTHER" id="PTHR30518">
    <property type="entry name" value="ENDOLYTIC MUREIN TRANSGLYCOSYLASE"/>
    <property type="match status" value="1"/>
</dbReference>
<organism evidence="8 9">
    <name type="scientific">Falsibacillus pallidus</name>
    <dbReference type="NCBI Taxonomy" id="493781"/>
    <lineage>
        <taxon>Bacteria</taxon>
        <taxon>Bacillati</taxon>
        <taxon>Bacillota</taxon>
        <taxon>Bacilli</taxon>
        <taxon>Bacillales</taxon>
        <taxon>Bacillaceae</taxon>
        <taxon>Falsibacillus</taxon>
    </lineage>
</organism>
<keyword evidence="3 7" id="KW-1133">Transmembrane helix</keyword>
<dbReference type="PANTHER" id="PTHR30518:SF2">
    <property type="entry name" value="ENDOLYTIC MUREIN TRANSGLYCOSYLASE"/>
    <property type="match status" value="1"/>
</dbReference>
<dbReference type="GO" id="GO:0009252">
    <property type="term" value="P:peptidoglycan biosynthetic process"/>
    <property type="evidence" value="ECO:0007669"/>
    <property type="project" value="UniProtKB-UniRule"/>
</dbReference>
<dbReference type="Gene3D" id="3.30.1490.480">
    <property type="entry name" value="Endolytic murein transglycosylase"/>
    <property type="match status" value="1"/>
</dbReference>
<evidence type="ECO:0000256" key="4">
    <source>
        <dbReference type="ARBA" id="ARBA00023136"/>
    </source>
</evidence>
<reference evidence="8 9" key="1">
    <citation type="submission" date="2018-07" db="EMBL/GenBank/DDBJ databases">
        <title>Genomic Encyclopedia of Type Strains, Phase IV (KMG-IV): sequencing the most valuable type-strain genomes for metagenomic binning, comparative biology and taxonomic classification.</title>
        <authorList>
            <person name="Goeker M."/>
        </authorList>
    </citation>
    <scope>NUCLEOTIDE SEQUENCE [LARGE SCALE GENOMIC DNA]</scope>
    <source>
        <strain evidence="8 9">DSM 25281</strain>
    </source>
</reference>
<comment type="similarity">
    <text evidence="7">Belongs to the transglycosylase MltG family.</text>
</comment>
<dbReference type="Pfam" id="PF02618">
    <property type="entry name" value="YceG"/>
    <property type="match status" value="1"/>
</dbReference>
<sequence length="382" mass="42767">MDKDQFNSNRDGKNIIHNKMIERQSEARTIRRIVLIICLALILIIGGVGLGGYLYVKSALGPVNPQDKTPKTIEVPIGSSVSSIGKILEKNDIIKNATVFKYYVKLNNESGFQAGSYDLTSAMSLKEIVTSLKTGKVLKKAAMKITVPEGLQIDQIADIIAKKTGTTKPEVMKKLDDQAYIKKLMKEHPDLLKKDILAKDIKHPLEGYLYPATYSFYEKKTSVDDVIDTMLDKTESVLDQYQGEMEQKKISVHKVLTMASLIEEEATAKADRHKISSVFYNRIDEGMPLQTDPTILYALGEHKGRVYYKDLEIDSPYNTYKNSGLPPGPIASSGDTSIEAALNPEKTDFLYFLAATKTGEFYYSKTLEEHNQKKAKYITSNN</sequence>
<dbReference type="Proteomes" id="UP000255326">
    <property type="component" value="Unassembled WGS sequence"/>
</dbReference>
<dbReference type="GO" id="GO:0005886">
    <property type="term" value="C:plasma membrane"/>
    <property type="evidence" value="ECO:0007669"/>
    <property type="project" value="UniProtKB-SubCell"/>
</dbReference>